<dbReference type="InterPro" id="IPR011889">
    <property type="entry name" value="Liste_lipo_26"/>
</dbReference>
<dbReference type="EMBL" id="CP045351">
    <property type="protein sequence ID" value="QFT27966.1"/>
    <property type="molecule type" value="Genomic_DNA"/>
</dbReference>
<dbReference type="InterPro" id="IPR005046">
    <property type="entry name" value="DUF285"/>
</dbReference>
<proteinExistence type="predicted"/>
<keyword evidence="2" id="KW-0614">Plasmid</keyword>
<accession>A0A5P9CP49</accession>
<gene>
    <name evidence="2" type="ORF">FIV01_16375</name>
</gene>
<evidence type="ECO:0000313" key="2">
    <source>
        <dbReference type="EMBL" id="QFT27966.1"/>
    </source>
</evidence>
<organism evidence="2 3">
    <name type="scientific">Vibrio aquimaris</name>
    <dbReference type="NCBI Taxonomy" id="2587862"/>
    <lineage>
        <taxon>Bacteria</taxon>
        <taxon>Pseudomonadati</taxon>
        <taxon>Pseudomonadota</taxon>
        <taxon>Gammaproteobacteria</taxon>
        <taxon>Vibrionales</taxon>
        <taxon>Vibrionaceae</taxon>
        <taxon>Vibrio</taxon>
    </lineage>
</organism>
<dbReference type="NCBIfam" id="TIGR02167">
    <property type="entry name" value="Liste_lipo_26"/>
    <property type="match status" value="1"/>
</dbReference>
<name>A0A5P9CP49_9VIBR</name>
<dbReference type="AlphaFoldDB" id="A0A5P9CP49"/>
<evidence type="ECO:0000256" key="1">
    <source>
        <dbReference type="SAM" id="SignalP"/>
    </source>
</evidence>
<evidence type="ECO:0000313" key="3">
    <source>
        <dbReference type="Proteomes" id="UP000326936"/>
    </source>
</evidence>
<protein>
    <recommendedName>
        <fullName evidence="4">BspA family leucine-rich repeat surface protein</fullName>
    </recommendedName>
</protein>
<geneLocation type="plasmid" evidence="3">
    <name>pthaf100_a</name>
</geneLocation>
<dbReference type="RefSeq" id="WP_152432027.1">
    <property type="nucleotide sequence ID" value="NZ_CBCSDK010000011.1"/>
</dbReference>
<keyword evidence="1" id="KW-0732">Signal</keyword>
<feature type="chain" id="PRO_5024883267" description="BspA family leucine-rich repeat surface protein" evidence="1">
    <location>
        <begin position="21"/>
        <end position="145"/>
    </location>
</feature>
<feature type="signal peptide" evidence="1">
    <location>
        <begin position="1"/>
        <end position="20"/>
    </location>
</feature>
<dbReference type="Pfam" id="PF03382">
    <property type="entry name" value="DUF285"/>
    <property type="match status" value="1"/>
</dbReference>
<sequence>MKLTSVILACMALGSAASFAEEDHIIRCDANPPGSVVIINERLYVVVDNALLRQEDYWQNFIHGKIELCTSHVTDMSDLFAQSPYFNYDISQWDTRRVTNMDRMFKGAKRFNQDLSNWSVEKVTRHQDFALQSGLPDYYLPQFQH</sequence>
<dbReference type="KEGG" id="vaq:FIV01_16375"/>
<evidence type="ECO:0008006" key="4">
    <source>
        <dbReference type="Google" id="ProtNLM"/>
    </source>
</evidence>
<dbReference type="Proteomes" id="UP000326936">
    <property type="component" value="Plasmid pTHAF100_a"/>
</dbReference>
<keyword evidence="3" id="KW-1185">Reference proteome</keyword>
<reference evidence="2 3" key="1">
    <citation type="submission" date="2019-10" db="EMBL/GenBank/DDBJ databases">
        <title>Complete genome sequence of Vibrio sp. strain THAF100, isolated from non-filtered water from the water column of tank 6 of a marine aquarium containing stony-coral fragments. Water maintained at 26 degree C.</title>
        <authorList>
            <person name="Ruckert C."/>
            <person name="Franco A."/>
            <person name="Kalinowski J."/>
            <person name="Glaeser S."/>
        </authorList>
    </citation>
    <scope>NUCLEOTIDE SEQUENCE [LARGE SCALE GENOMIC DNA]</scope>
    <source>
        <strain evidence="2 3">THAF100</strain>
        <plasmid evidence="3">pthaf100_a</plasmid>
    </source>
</reference>
<dbReference type="OrthoDB" id="5874700at2"/>